<dbReference type="AlphaFoldDB" id="A0A6N3XA34"/>
<accession>A0A6N3XA34</accession>
<comment type="caution">
    <text evidence="2">The sequence shown here is derived from an EMBL/GenBank/DDBJ whole genome shotgun (WGS) entry which is preliminary data.</text>
</comment>
<feature type="transmembrane region" description="Helical" evidence="1">
    <location>
        <begin position="169"/>
        <end position="191"/>
    </location>
</feature>
<evidence type="ECO:0000313" key="3">
    <source>
        <dbReference type="Proteomes" id="UP000035054"/>
    </source>
</evidence>
<organism evidence="2 3">
    <name type="scientific">Candidatus Synechococcus spongiarum 142</name>
    <dbReference type="NCBI Taxonomy" id="1608213"/>
    <lineage>
        <taxon>Bacteria</taxon>
        <taxon>Bacillati</taxon>
        <taxon>Cyanobacteriota</taxon>
        <taxon>Cyanophyceae</taxon>
        <taxon>Synechococcales</taxon>
        <taxon>Synechococcaceae</taxon>
        <taxon>Synechococcus</taxon>
    </lineage>
</organism>
<feature type="transmembrane region" description="Helical" evidence="1">
    <location>
        <begin position="61"/>
        <end position="92"/>
    </location>
</feature>
<protein>
    <recommendedName>
        <fullName evidence="4">Rod shape-determining protein MreD</fullName>
    </recommendedName>
</protein>
<keyword evidence="1" id="KW-0812">Transmembrane</keyword>
<evidence type="ECO:0008006" key="4">
    <source>
        <dbReference type="Google" id="ProtNLM"/>
    </source>
</evidence>
<evidence type="ECO:0000256" key="1">
    <source>
        <dbReference type="SAM" id="Phobius"/>
    </source>
</evidence>
<dbReference type="Proteomes" id="UP000035054">
    <property type="component" value="Unassembled WGS sequence"/>
</dbReference>
<keyword evidence="1" id="KW-0472">Membrane</keyword>
<keyword evidence="1" id="KW-1133">Transmembrane helix</keyword>
<gene>
    <name evidence="2" type="ORF">TH68_00895</name>
</gene>
<reference evidence="2 3" key="1">
    <citation type="submission" date="2015-01" db="EMBL/GenBank/DDBJ databases">
        <title>Lifestyle Evolution in Cyanobacterial Symbionts of Sponges.</title>
        <authorList>
            <person name="Burgsdorf I."/>
            <person name="Slaby B.M."/>
            <person name="Handley K.M."/>
            <person name="Haber M."/>
            <person name="Blom J."/>
            <person name="Marshall C.W."/>
            <person name="Gilbert J.A."/>
            <person name="Hentschel U."/>
            <person name="Steindler L."/>
        </authorList>
    </citation>
    <scope>NUCLEOTIDE SEQUENCE [LARGE SCALE GENOMIC DNA]</scope>
    <source>
        <strain evidence="2">142</strain>
    </source>
</reference>
<sequence length="199" mass="20979">MKFAATWSQQVLVGIGGATGLVALLLSFLSPGWLRLAGVGPNWLVLWLLPWARSQGPIAGLIGACILGFALETMTIGAATPLYGLALLAWLWGRQTRPRKINLPSPATLAIQASLGSLLVDVTVMMQLRFLADPRSNHGQPGAGILSSDVAAAGWFGREVANAGFHGSIAAALVTGFLAPLVSTVLLRLWCQLDRIHHG</sequence>
<dbReference type="EMBL" id="JXUO01000024">
    <property type="protein sequence ID" value="KKZ15333.1"/>
    <property type="molecule type" value="Genomic_DNA"/>
</dbReference>
<proteinExistence type="predicted"/>
<name>A0A6N3XA34_9SYNE</name>
<evidence type="ECO:0000313" key="2">
    <source>
        <dbReference type="EMBL" id="KKZ15333.1"/>
    </source>
</evidence>